<gene>
    <name evidence="3" type="ORF">NG42_13425</name>
</gene>
<dbReference type="InterPro" id="IPR013196">
    <property type="entry name" value="HTH_11"/>
</dbReference>
<evidence type="ECO:0000313" key="4">
    <source>
        <dbReference type="Proteomes" id="UP000037088"/>
    </source>
</evidence>
<protein>
    <submittedName>
        <fullName evidence="3">DNA-binding protein</fullName>
    </submittedName>
</protein>
<reference evidence="3 4" key="1">
    <citation type="journal article" date="2015" name="Int. J. Syst. Evol. Microbiol.">
        <title>Erwinia iniecta sp. nov., isolated from Russian wheat aphids (Diuraphis noxia).</title>
        <authorList>
            <person name="Campillo T."/>
            <person name="Luna E."/>
            <person name="Portier P."/>
            <person name="Fischer-Le Saux M."/>
            <person name="Lapitan N."/>
            <person name="Tisserat N.A."/>
            <person name="Leach J.E."/>
        </authorList>
    </citation>
    <scope>NUCLEOTIDE SEQUENCE [LARGE SCALE GENOMIC DNA]</scope>
    <source>
        <strain evidence="3 4">B120</strain>
    </source>
</reference>
<accession>A0A0L7T1U8</accession>
<dbReference type="InterPro" id="IPR036388">
    <property type="entry name" value="WH-like_DNA-bd_sf"/>
</dbReference>
<name>A0A0L7T1U8_9GAMM</name>
<dbReference type="InterPro" id="IPR036390">
    <property type="entry name" value="WH_DNA-bd_sf"/>
</dbReference>
<dbReference type="PANTHER" id="PTHR34580">
    <property type="match status" value="1"/>
</dbReference>
<dbReference type="Pfam" id="PF08279">
    <property type="entry name" value="HTH_11"/>
    <property type="match status" value="1"/>
</dbReference>
<evidence type="ECO:0000259" key="2">
    <source>
        <dbReference type="Pfam" id="PF13280"/>
    </source>
</evidence>
<proteinExistence type="predicted"/>
<dbReference type="Gene3D" id="1.10.10.10">
    <property type="entry name" value="Winged helix-like DNA-binding domain superfamily/Winged helix DNA-binding domain"/>
    <property type="match status" value="1"/>
</dbReference>
<dbReference type="EMBL" id="JRXE01000017">
    <property type="protein sequence ID" value="KOC89313.1"/>
    <property type="molecule type" value="Genomic_DNA"/>
</dbReference>
<dbReference type="GO" id="GO:0003677">
    <property type="term" value="F:DNA binding"/>
    <property type="evidence" value="ECO:0007669"/>
    <property type="project" value="UniProtKB-KW"/>
</dbReference>
<evidence type="ECO:0000259" key="1">
    <source>
        <dbReference type="Pfam" id="PF08279"/>
    </source>
</evidence>
<organism evidence="3 4">
    <name type="scientific">Winslowiella iniecta</name>
    <dbReference type="NCBI Taxonomy" id="1560201"/>
    <lineage>
        <taxon>Bacteria</taxon>
        <taxon>Pseudomonadati</taxon>
        <taxon>Pseudomonadota</taxon>
        <taxon>Gammaproteobacteria</taxon>
        <taxon>Enterobacterales</taxon>
        <taxon>Erwiniaceae</taxon>
        <taxon>Winslowiella</taxon>
    </lineage>
</organism>
<dbReference type="PROSITE" id="PS52050">
    <property type="entry name" value="WYL"/>
    <property type="match status" value="1"/>
</dbReference>
<evidence type="ECO:0000313" key="3">
    <source>
        <dbReference type="EMBL" id="KOC89313.1"/>
    </source>
</evidence>
<keyword evidence="3" id="KW-0238">DNA-binding</keyword>
<dbReference type="AlphaFoldDB" id="A0A0L7T1U8"/>
<feature type="domain" description="WYL" evidence="2">
    <location>
        <begin position="137"/>
        <end position="203"/>
    </location>
</feature>
<comment type="caution">
    <text evidence="3">The sequence shown here is derived from an EMBL/GenBank/DDBJ whole genome shotgun (WGS) entry which is preliminary data.</text>
</comment>
<dbReference type="Pfam" id="PF13280">
    <property type="entry name" value="WYL"/>
    <property type="match status" value="1"/>
</dbReference>
<sequence length="237" mass="26854">MSRAQRLLDLIHILRSHRFPVSGAQLAAQLNISLRTLYRDIATLQAQGADIEGEAGLGYVLRPGYMLPPLMFSPEEIEALVLGSRWLAARGDDPLAAAAKSALNKVAAVLPDDLRQSLDENALLIGPGSYSKTADALLPQIRQAVRAERKLDIDYLDLKGSHSRRRIWPFAVGYFDRLRMLLAWCELRQGFRHFRIDRISALESVQQRYPQRRQRLLKQWRESEGIRESKGSLGNEK</sequence>
<dbReference type="Proteomes" id="UP000037088">
    <property type="component" value="Unassembled WGS sequence"/>
</dbReference>
<feature type="domain" description="Helix-turn-helix type 11" evidence="1">
    <location>
        <begin position="6"/>
        <end position="59"/>
    </location>
</feature>
<dbReference type="SUPFAM" id="SSF46785">
    <property type="entry name" value="Winged helix' DNA-binding domain"/>
    <property type="match status" value="1"/>
</dbReference>
<keyword evidence="4" id="KW-1185">Reference proteome</keyword>
<dbReference type="InterPro" id="IPR026881">
    <property type="entry name" value="WYL_dom"/>
</dbReference>
<dbReference type="PATRIC" id="fig|1560201.3.peg.2859"/>
<dbReference type="InterPro" id="IPR051534">
    <property type="entry name" value="CBASS_pafABC_assoc_protein"/>
</dbReference>
<dbReference type="RefSeq" id="WP_052899956.1">
    <property type="nucleotide sequence ID" value="NZ_JRXE01000017.1"/>
</dbReference>
<dbReference type="PANTHER" id="PTHR34580:SF3">
    <property type="entry name" value="PROTEIN PAFB"/>
    <property type="match status" value="1"/>
</dbReference>